<evidence type="ECO:0000313" key="3">
    <source>
        <dbReference type="Proteomes" id="UP000054526"/>
    </source>
</evidence>
<dbReference type="EMBL" id="JXAL01000006">
    <property type="protein sequence ID" value="KIL36691.1"/>
    <property type="molecule type" value="Genomic_DNA"/>
</dbReference>
<dbReference type="NCBIfam" id="TIGR03826">
    <property type="entry name" value="YvyF"/>
    <property type="match status" value="1"/>
</dbReference>
<keyword evidence="2" id="KW-0966">Cell projection</keyword>
<sequence>MNLGNCPRCGKLFAKNFRDVCGNCYQEIEKEYQKCADHLRKNRGITIQQLSDDTGSSVKQITRWIREGRITITNAPNMSYPCESCGIVLIRDGNLCDPCRGRLTRDIKNAEHSEKLQSSLDDNKPAGTYQIKRI</sequence>
<protein>
    <submittedName>
        <fullName evidence="2">Flagellar protein</fullName>
    </submittedName>
</protein>
<proteinExistence type="predicted"/>
<dbReference type="CDD" id="cd00093">
    <property type="entry name" value="HTH_XRE"/>
    <property type="match status" value="1"/>
</dbReference>
<keyword evidence="2" id="KW-0969">Cilium</keyword>
<keyword evidence="2" id="KW-0282">Flagellum</keyword>
<evidence type="ECO:0000313" key="2">
    <source>
        <dbReference type="EMBL" id="KIL36691.1"/>
    </source>
</evidence>
<dbReference type="InterPro" id="IPR001387">
    <property type="entry name" value="Cro/C1-type_HTH"/>
</dbReference>
<dbReference type="InterPro" id="IPR022258">
    <property type="entry name" value="Flagellar_operon_YvyF"/>
</dbReference>
<accession>A0ABR5A6H9</accession>
<dbReference type="RefSeq" id="WP_041061284.1">
    <property type="nucleotide sequence ID" value="NZ_JXAL01000006.1"/>
</dbReference>
<dbReference type="Proteomes" id="UP000054526">
    <property type="component" value="Unassembled WGS sequence"/>
</dbReference>
<keyword evidence="3" id="KW-1185">Reference proteome</keyword>
<comment type="caution">
    <text evidence="2">The sequence shown here is derived from an EMBL/GenBank/DDBJ whole genome shotgun (WGS) entry which is preliminary data.</text>
</comment>
<name>A0ABR5A6H9_9BACL</name>
<reference evidence="2 3" key="1">
    <citation type="submission" date="2014-12" db="EMBL/GenBank/DDBJ databases">
        <title>Draft genome sequence of Cohnella kolymensis strain B-2846.</title>
        <authorList>
            <person name="Karlyshev A.V."/>
            <person name="Kudryashova E.B."/>
        </authorList>
    </citation>
    <scope>NUCLEOTIDE SEQUENCE [LARGE SCALE GENOMIC DNA]</scope>
    <source>
        <strain evidence="2 3">VKM B-2846</strain>
    </source>
</reference>
<organism evidence="2 3">
    <name type="scientific">Cohnella kolymensis</name>
    <dbReference type="NCBI Taxonomy" id="1590652"/>
    <lineage>
        <taxon>Bacteria</taxon>
        <taxon>Bacillati</taxon>
        <taxon>Bacillota</taxon>
        <taxon>Bacilli</taxon>
        <taxon>Bacillales</taxon>
        <taxon>Paenibacillaceae</taxon>
        <taxon>Cohnella</taxon>
    </lineage>
</organism>
<evidence type="ECO:0000256" key="1">
    <source>
        <dbReference type="SAM" id="MobiDB-lite"/>
    </source>
</evidence>
<feature type="region of interest" description="Disordered" evidence="1">
    <location>
        <begin position="110"/>
        <end position="134"/>
    </location>
</feature>
<gene>
    <name evidence="2" type="ORF">SD71_06740</name>
</gene>